<organism evidence="3 4">
    <name type="scientific">Akkermansia biwaensis</name>
    <dbReference type="NCBI Taxonomy" id="2946555"/>
    <lineage>
        <taxon>Bacteria</taxon>
        <taxon>Pseudomonadati</taxon>
        <taxon>Verrucomicrobiota</taxon>
        <taxon>Verrucomicrobiia</taxon>
        <taxon>Verrucomicrobiales</taxon>
        <taxon>Akkermansiaceae</taxon>
        <taxon>Akkermansia</taxon>
    </lineage>
</organism>
<keyword evidence="2" id="KW-1133">Transmembrane helix</keyword>
<evidence type="ECO:0000313" key="3">
    <source>
        <dbReference type="EMBL" id="BDL44841.1"/>
    </source>
</evidence>
<protein>
    <submittedName>
        <fullName evidence="3">Uncharacterized protein</fullName>
    </submittedName>
</protein>
<feature type="region of interest" description="Disordered" evidence="1">
    <location>
        <begin position="193"/>
        <end position="240"/>
    </location>
</feature>
<evidence type="ECO:0000313" key="4">
    <source>
        <dbReference type="Proteomes" id="UP001062263"/>
    </source>
</evidence>
<sequence length="971" mass="109159">MTNQQISPLPPHFNAGGYKITAVLENGPDYYVYQALSPEGQTVLIREFCPQGLATRDMVSGNLTVSPENQAQFDQAREAFEARCSVDAQGKLRGFGTVFFVYPAIPAQEQPPVAAVAHAQALRPAKKTQPQIRKPIAGTAVPRAPLPKLKKSGGFPVITVIVTGMLALFGFLGYQILKDKEAPLAPKIETPVVAAPKPKPKPEAPKPEPVIVEPEPEPEPIVVAPEPEPEPEEPAPDLSPSPEVIAMEKAIREEALASKGKFTEKLLDKYPYYAEAYVRDYVKKRGGSFSPEFEKWLKNTKTNREVFAMFYPPDPSVATNVAIMVDELGLEMTEKYNQLVLAFAVGRREFGMGAFDLTQQGRYIDALGKLREFKNSGIMTSPADLYCAGKPPVNWYGSSPRVVDEELYKKVETYLDNKKITTKQAWINKYNTVSEIGDEGITQGNIASFLHEYMYRHNQLRRKRDPFPTPVEFFTYLVDKYENCSKLRDVDRKRVEWTGVSLEGTPWPAMMALSETRPLRECDSVWERYMGQRGPTRLWLYGPYRMDDDKEPPILFSFDPDPEWSRESNERKLHEGGVCGTMSLISRNSQIARGIPAAPAGQPGHGNLMTTNFGGNGCWLSVGQSVDTLKATTGFWYLRDSKAARTGNAEYQSGLALSMNLDYEKFIGSRFAMNVYKLAGGNSSAESSGEIASNTLPQEFTKTAMRTIIKDNPFYTEAWYTLFQTEPQDLMGARKMVEEVREALPDGMGIRKLWKTRKYVSSVGRGDKKGKDILANHTKEYVNVLCSVILENALKQDNEYKTFQWAELMSWLKSESKDNSYPEPKAAYQIAYAKAQGTDRLKRTVDRGFKKAVNFYRDDSNALAAPKDVDQQDMSFSLDALCMVLPKDELIPWMKEMLDTCPDGFKYKPKNKKETKIHPFYSALTKNYMSLVDGSEKSRIKGEMKKASENILNLSNNKGEGKESSGRRRRR</sequence>
<name>A0ABM7ZJA7_9BACT</name>
<keyword evidence="2" id="KW-0472">Membrane</keyword>
<dbReference type="EMBL" id="AP025943">
    <property type="protein sequence ID" value="BDL44841.1"/>
    <property type="molecule type" value="Genomic_DNA"/>
</dbReference>
<evidence type="ECO:0000256" key="2">
    <source>
        <dbReference type="SAM" id="Phobius"/>
    </source>
</evidence>
<accession>A0ABM7ZJA7</accession>
<keyword evidence="2" id="KW-0812">Transmembrane</keyword>
<feature type="region of interest" description="Disordered" evidence="1">
    <location>
        <begin position="942"/>
        <end position="971"/>
    </location>
</feature>
<dbReference type="RefSeq" id="WP_215435134.1">
    <property type="nucleotide sequence ID" value="NZ_AP025943.1"/>
</dbReference>
<gene>
    <name evidence="3" type="ORF">Abiwalacus_24150</name>
</gene>
<feature type="compositionally biased region" description="Basic and acidic residues" evidence="1">
    <location>
        <begin position="959"/>
        <end position="971"/>
    </location>
</feature>
<dbReference type="Proteomes" id="UP001062263">
    <property type="component" value="Chromosome"/>
</dbReference>
<reference evidence="3" key="1">
    <citation type="submission" date="2022-06" db="EMBL/GenBank/DDBJ databases">
        <title>Akkermansia biwalacus sp. nov., an anaerobic mucin-degrading bacterium isolated from human intestine.</title>
        <authorList>
            <person name="Kobayashi Y."/>
            <person name="Inoue S."/>
            <person name="Kawahara T."/>
            <person name="Kohda N."/>
        </authorList>
    </citation>
    <scope>NUCLEOTIDE SEQUENCE</scope>
    <source>
        <strain evidence="3">WON2089</strain>
    </source>
</reference>
<evidence type="ECO:0000256" key="1">
    <source>
        <dbReference type="SAM" id="MobiDB-lite"/>
    </source>
</evidence>
<proteinExistence type="predicted"/>
<feature type="transmembrane region" description="Helical" evidence="2">
    <location>
        <begin position="153"/>
        <end position="177"/>
    </location>
</feature>
<keyword evidence="4" id="KW-1185">Reference proteome</keyword>